<accession>A0AAT9FST9</accession>
<feature type="transmembrane region" description="Helical" evidence="9">
    <location>
        <begin position="51"/>
        <end position="74"/>
    </location>
</feature>
<dbReference type="AlphaFoldDB" id="A0AAT9FST9"/>
<dbReference type="Pfam" id="PF04143">
    <property type="entry name" value="Sulf_transp"/>
    <property type="match status" value="1"/>
</dbReference>
<dbReference type="PANTHER" id="PTHR30574">
    <property type="entry name" value="INNER MEMBRANE PROTEIN YEDE"/>
    <property type="match status" value="1"/>
</dbReference>
<feature type="transmembrane region" description="Helical" evidence="9">
    <location>
        <begin position="120"/>
        <end position="141"/>
    </location>
</feature>
<dbReference type="InterPro" id="IPR007272">
    <property type="entry name" value="Sulf_transp_TsuA/YedE"/>
</dbReference>
<evidence type="ECO:0000256" key="6">
    <source>
        <dbReference type="ARBA" id="ARBA00022989"/>
    </source>
</evidence>
<evidence type="ECO:0000256" key="4">
    <source>
        <dbReference type="ARBA" id="ARBA00022519"/>
    </source>
</evidence>
<keyword evidence="3" id="KW-1003">Cell membrane</keyword>
<evidence type="ECO:0000256" key="5">
    <source>
        <dbReference type="ARBA" id="ARBA00022692"/>
    </source>
</evidence>
<evidence type="ECO:0000256" key="7">
    <source>
        <dbReference type="ARBA" id="ARBA00023136"/>
    </source>
</evidence>
<evidence type="ECO:0000256" key="1">
    <source>
        <dbReference type="ARBA" id="ARBA00004429"/>
    </source>
</evidence>
<evidence type="ECO:0000256" key="9">
    <source>
        <dbReference type="SAM" id="Phobius"/>
    </source>
</evidence>
<dbReference type="GO" id="GO:0005886">
    <property type="term" value="C:plasma membrane"/>
    <property type="evidence" value="ECO:0007669"/>
    <property type="project" value="UniProtKB-SubCell"/>
</dbReference>
<keyword evidence="5 9" id="KW-0812">Transmembrane</keyword>
<proteinExistence type="inferred from homology"/>
<evidence type="ECO:0000256" key="3">
    <source>
        <dbReference type="ARBA" id="ARBA00022475"/>
    </source>
</evidence>
<dbReference type="EMBL" id="AP026866">
    <property type="protein sequence ID" value="BDS08988.1"/>
    <property type="molecule type" value="Genomic_DNA"/>
</dbReference>
<dbReference type="PANTHER" id="PTHR30574:SF1">
    <property type="entry name" value="SULPHUR TRANSPORT DOMAIN-CONTAINING PROTEIN"/>
    <property type="match status" value="1"/>
</dbReference>
<evidence type="ECO:0000313" key="10">
    <source>
        <dbReference type="EMBL" id="BDS08988.1"/>
    </source>
</evidence>
<reference evidence="10" key="1">
    <citation type="submission" date="2024-07" db="EMBL/GenBank/DDBJ databases">
        <title>Complete genome sequence of Verrucomicrobiaceae bacterium NT6N.</title>
        <authorList>
            <person name="Huang C."/>
            <person name="Takami H."/>
            <person name="Hamasaki K."/>
        </authorList>
    </citation>
    <scope>NUCLEOTIDE SEQUENCE</scope>
    <source>
        <strain evidence="10">NT6N</strain>
    </source>
</reference>
<feature type="transmembrane region" description="Helical" evidence="9">
    <location>
        <begin position="80"/>
        <end position="99"/>
    </location>
</feature>
<keyword evidence="4" id="KW-0997">Cell inner membrane</keyword>
<name>A0AAT9FST9_9BACT</name>
<sequence length="142" mass="14461">MFDGPYTFYHALAGGVIIGLSSFIASLVTGKIPGISGVCSRLLVPATKDKSWRLIFLIGLIAGASLAFNTITAASVYRPSASLIVMAIAGLFVGIGTRVGGGCTSGHGVCGMGLGAKDSIIATMTFMAVAVITVFITHHLIA</sequence>
<comment type="similarity">
    <text evidence="8">Belongs to the TsuA/YedE (TC 9.B.102) family.</text>
</comment>
<keyword evidence="7 9" id="KW-0472">Membrane</keyword>
<organism evidence="10">
    <name type="scientific">Oceaniferula spumae</name>
    <dbReference type="NCBI Taxonomy" id="2979115"/>
    <lineage>
        <taxon>Bacteria</taxon>
        <taxon>Pseudomonadati</taxon>
        <taxon>Verrucomicrobiota</taxon>
        <taxon>Verrucomicrobiia</taxon>
        <taxon>Verrucomicrobiales</taxon>
        <taxon>Verrucomicrobiaceae</taxon>
        <taxon>Oceaniferula</taxon>
    </lineage>
</organism>
<keyword evidence="2" id="KW-0813">Transport</keyword>
<protein>
    <submittedName>
        <fullName evidence="10">Membrane protein</fullName>
    </submittedName>
</protein>
<evidence type="ECO:0000256" key="2">
    <source>
        <dbReference type="ARBA" id="ARBA00022448"/>
    </source>
</evidence>
<evidence type="ECO:0000256" key="8">
    <source>
        <dbReference type="ARBA" id="ARBA00035655"/>
    </source>
</evidence>
<gene>
    <name evidence="10" type="ORF">NT6N_40280</name>
</gene>
<comment type="subcellular location">
    <subcellularLocation>
        <location evidence="1">Cell inner membrane</location>
        <topology evidence="1">Multi-pass membrane protein</topology>
    </subcellularLocation>
</comment>
<dbReference type="KEGG" id="osu:NT6N_40280"/>
<feature type="transmembrane region" description="Helical" evidence="9">
    <location>
        <begin position="6"/>
        <end position="30"/>
    </location>
</feature>
<keyword evidence="6 9" id="KW-1133">Transmembrane helix</keyword>